<comment type="subcellular location">
    <subcellularLocation>
        <location evidence="2">Membrane</location>
        <topology evidence="2">Multi-pass membrane protein</topology>
    </subcellularLocation>
</comment>
<keyword evidence="11" id="KW-1185">Reference proteome</keyword>
<dbReference type="STRING" id="1314785.A0A165EJZ5"/>
<reference evidence="10 11" key="1">
    <citation type="journal article" date="2016" name="Mol. Biol. Evol.">
        <title>Comparative Genomics of Early-Diverging Mushroom-Forming Fungi Provides Insights into the Origins of Lignocellulose Decay Capabilities.</title>
        <authorList>
            <person name="Nagy L.G."/>
            <person name="Riley R."/>
            <person name="Tritt A."/>
            <person name="Adam C."/>
            <person name="Daum C."/>
            <person name="Floudas D."/>
            <person name="Sun H."/>
            <person name="Yadav J.S."/>
            <person name="Pangilinan J."/>
            <person name="Larsson K.H."/>
            <person name="Matsuura K."/>
            <person name="Barry K."/>
            <person name="Labutti K."/>
            <person name="Kuo R."/>
            <person name="Ohm R.A."/>
            <person name="Bhattacharya S.S."/>
            <person name="Shirouzu T."/>
            <person name="Yoshinaga Y."/>
            <person name="Martin F.M."/>
            <person name="Grigoriev I.V."/>
            <person name="Hibbett D.S."/>
        </authorList>
    </citation>
    <scope>NUCLEOTIDE SEQUENCE [LARGE SCALE GENOMIC DNA]</scope>
    <source>
        <strain evidence="10 11">93-53</strain>
    </source>
</reference>
<gene>
    <name evidence="10" type="ORF">LAESUDRAFT_699005</name>
</gene>
<feature type="transmembrane region" description="Helical" evidence="9">
    <location>
        <begin position="187"/>
        <end position="210"/>
    </location>
</feature>
<dbReference type="Proteomes" id="UP000076871">
    <property type="component" value="Unassembled WGS sequence"/>
</dbReference>
<dbReference type="PANTHER" id="PTHR11048">
    <property type="entry name" value="PRENYLTRANSFERASES"/>
    <property type="match status" value="1"/>
</dbReference>
<dbReference type="GO" id="GO:0006744">
    <property type="term" value="P:ubiquinone biosynthetic process"/>
    <property type="evidence" value="ECO:0007669"/>
    <property type="project" value="TreeGrafter"/>
</dbReference>
<feature type="transmembrane region" description="Helical" evidence="9">
    <location>
        <begin position="231"/>
        <end position="252"/>
    </location>
</feature>
<dbReference type="AlphaFoldDB" id="A0A165EJZ5"/>
<dbReference type="PANTHER" id="PTHR11048:SF28">
    <property type="entry name" value="4-HYDROXYBENZOATE POLYPRENYLTRANSFERASE, MITOCHONDRIAL"/>
    <property type="match status" value="1"/>
</dbReference>
<name>A0A165EJZ5_9APHY</name>
<evidence type="ECO:0000256" key="6">
    <source>
        <dbReference type="ARBA" id="ARBA00022692"/>
    </source>
</evidence>
<keyword evidence="6 9" id="KW-0812">Transmembrane</keyword>
<dbReference type="GO" id="GO:0008412">
    <property type="term" value="F:4-hydroxybenzoate polyprenyltransferase activity"/>
    <property type="evidence" value="ECO:0007669"/>
    <property type="project" value="TreeGrafter"/>
</dbReference>
<feature type="transmembrane region" description="Helical" evidence="9">
    <location>
        <begin position="37"/>
        <end position="58"/>
    </location>
</feature>
<feature type="transmembrane region" description="Helical" evidence="9">
    <location>
        <begin position="105"/>
        <end position="131"/>
    </location>
</feature>
<keyword evidence="5 10" id="KW-0808">Transferase</keyword>
<evidence type="ECO:0000256" key="8">
    <source>
        <dbReference type="ARBA" id="ARBA00023136"/>
    </source>
</evidence>
<evidence type="ECO:0000256" key="4">
    <source>
        <dbReference type="ARBA" id="ARBA00005985"/>
    </source>
</evidence>
<keyword evidence="7 9" id="KW-1133">Transmembrane helix</keyword>
<dbReference type="Gene3D" id="1.10.357.140">
    <property type="entry name" value="UbiA prenyltransferase"/>
    <property type="match status" value="1"/>
</dbReference>
<evidence type="ECO:0000313" key="11">
    <source>
        <dbReference type="Proteomes" id="UP000076871"/>
    </source>
</evidence>
<dbReference type="Pfam" id="PF01040">
    <property type="entry name" value="UbiA"/>
    <property type="match status" value="1"/>
</dbReference>
<dbReference type="InterPro" id="IPR000537">
    <property type="entry name" value="UbiA_prenyltransferase"/>
</dbReference>
<evidence type="ECO:0000256" key="5">
    <source>
        <dbReference type="ARBA" id="ARBA00022679"/>
    </source>
</evidence>
<evidence type="ECO:0000256" key="1">
    <source>
        <dbReference type="ARBA" id="ARBA00001946"/>
    </source>
</evidence>
<evidence type="ECO:0000313" key="10">
    <source>
        <dbReference type="EMBL" id="KZT07212.1"/>
    </source>
</evidence>
<protein>
    <submittedName>
        <fullName evidence="10">UbiA prenyltransferase</fullName>
    </submittedName>
</protein>
<feature type="transmembrane region" description="Helical" evidence="9">
    <location>
        <begin position="64"/>
        <end position="85"/>
    </location>
</feature>
<dbReference type="EMBL" id="KV427620">
    <property type="protein sequence ID" value="KZT07212.1"/>
    <property type="molecule type" value="Genomic_DNA"/>
</dbReference>
<feature type="transmembrane region" description="Helical" evidence="9">
    <location>
        <begin position="137"/>
        <end position="155"/>
    </location>
</feature>
<accession>A0A165EJZ5</accession>
<dbReference type="OrthoDB" id="18170at2759"/>
<evidence type="ECO:0000256" key="7">
    <source>
        <dbReference type="ARBA" id="ARBA00022989"/>
    </source>
</evidence>
<evidence type="ECO:0000256" key="2">
    <source>
        <dbReference type="ARBA" id="ARBA00004141"/>
    </source>
</evidence>
<proteinExistence type="inferred from homology"/>
<dbReference type="InterPro" id="IPR039653">
    <property type="entry name" value="Prenyltransferase"/>
</dbReference>
<dbReference type="GO" id="GO:0005743">
    <property type="term" value="C:mitochondrial inner membrane"/>
    <property type="evidence" value="ECO:0007669"/>
    <property type="project" value="TreeGrafter"/>
</dbReference>
<dbReference type="InterPro" id="IPR044878">
    <property type="entry name" value="UbiA_sf"/>
</dbReference>
<dbReference type="RefSeq" id="XP_040764952.1">
    <property type="nucleotide sequence ID" value="XM_040906370.1"/>
</dbReference>
<dbReference type="InParanoid" id="A0A165EJZ5"/>
<keyword evidence="8 9" id="KW-0472">Membrane</keyword>
<evidence type="ECO:0000256" key="3">
    <source>
        <dbReference type="ARBA" id="ARBA00005179"/>
    </source>
</evidence>
<dbReference type="FunFam" id="1.20.120.1780:FF:000001">
    <property type="entry name" value="4-hydroxybenzoate octaprenyltransferase"/>
    <property type="match status" value="1"/>
</dbReference>
<dbReference type="CDD" id="cd13959">
    <property type="entry name" value="PT_UbiA_COQ2"/>
    <property type="match status" value="1"/>
</dbReference>
<organism evidence="10 11">
    <name type="scientific">Laetiporus sulphureus 93-53</name>
    <dbReference type="NCBI Taxonomy" id="1314785"/>
    <lineage>
        <taxon>Eukaryota</taxon>
        <taxon>Fungi</taxon>
        <taxon>Dikarya</taxon>
        <taxon>Basidiomycota</taxon>
        <taxon>Agaricomycotina</taxon>
        <taxon>Agaricomycetes</taxon>
        <taxon>Polyporales</taxon>
        <taxon>Laetiporus</taxon>
    </lineage>
</organism>
<sequence length="314" mass="35216">MSIQKTSTNVSPRAIHRSVPPLWHSYLKLARMHTWPAGTLLFFLPCTWALTMSAYTSGLPPKHLFIQGLGCLLMCTVRHSAACIWNDICDRDFDRKIERTKTRPIASGIISVSSALLFLAVNCIIYLAMLAQAGREAMNFGIIGLFTFEMIYPISKRFTNWPQAWLGVDCAWGVPIAWAINHETMNWEIVFILMVGITCWAIHFDTVYACQDRQEDAQVGVRSCALLFGNYVRPILALFSTAFIASLAYAAYLNRQGPLYYIIAVLGSALHLVWQFASSDDWEKDGGRIFKSNGDLGYIVLAGMLCDYAYKVAV</sequence>
<comment type="cofactor">
    <cofactor evidence="1">
        <name>Mg(2+)</name>
        <dbReference type="ChEBI" id="CHEBI:18420"/>
    </cofactor>
</comment>
<comment type="similarity">
    <text evidence="4">Belongs to the UbiA prenyltransferase family.</text>
</comment>
<feature type="transmembrane region" description="Helical" evidence="9">
    <location>
        <begin position="258"/>
        <end position="277"/>
    </location>
</feature>
<dbReference type="GeneID" id="63823399"/>
<dbReference type="FunFam" id="1.10.357.140:FF:000008">
    <property type="entry name" value="4-hydroxybenzoate octaprenyltransferase"/>
    <property type="match status" value="1"/>
</dbReference>
<comment type="pathway">
    <text evidence="3">Secondary metabolite biosynthesis.</text>
</comment>
<dbReference type="Gene3D" id="1.20.120.1780">
    <property type="entry name" value="UbiA prenyltransferase"/>
    <property type="match status" value="1"/>
</dbReference>
<evidence type="ECO:0000256" key="9">
    <source>
        <dbReference type="SAM" id="Phobius"/>
    </source>
</evidence>